<feature type="compositionally biased region" description="Basic and acidic residues" evidence="1">
    <location>
        <begin position="855"/>
        <end position="885"/>
    </location>
</feature>
<accession>A0A0G4HFC8</accession>
<evidence type="ECO:0000259" key="3">
    <source>
        <dbReference type="Pfam" id="PF12770"/>
    </source>
</evidence>
<protein>
    <recommendedName>
        <fullName evidence="3">CHAT domain-containing protein</fullName>
    </recommendedName>
</protein>
<feature type="region of interest" description="Disordered" evidence="1">
    <location>
        <begin position="565"/>
        <end position="603"/>
    </location>
</feature>
<dbReference type="EMBL" id="CDMZ01002525">
    <property type="protein sequence ID" value="CEM42762.1"/>
    <property type="molecule type" value="Genomic_DNA"/>
</dbReference>
<feature type="domain" description="CHAT" evidence="3">
    <location>
        <begin position="621"/>
        <end position="798"/>
    </location>
</feature>
<feature type="compositionally biased region" description="Low complexity" evidence="1">
    <location>
        <begin position="1482"/>
        <end position="1503"/>
    </location>
</feature>
<reference evidence="4" key="1">
    <citation type="submission" date="2014-11" db="EMBL/GenBank/DDBJ databases">
        <authorList>
            <person name="Otto D Thomas"/>
            <person name="Naeem Raeece"/>
        </authorList>
    </citation>
    <scope>NUCLEOTIDE SEQUENCE</scope>
</reference>
<feature type="compositionally biased region" description="Polar residues" evidence="1">
    <location>
        <begin position="1152"/>
        <end position="1166"/>
    </location>
</feature>
<dbReference type="Pfam" id="PF12770">
    <property type="entry name" value="CHAT"/>
    <property type="match status" value="1"/>
</dbReference>
<feature type="compositionally biased region" description="Basic and acidic residues" evidence="1">
    <location>
        <begin position="834"/>
        <end position="846"/>
    </location>
</feature>
<keyword evidence="2" id="KW-1133">Transmembrane helix</keyword>
<feature type="compositionally biased region" description="Basic and acidic residues" evidence="1">
    <location>
        <begin position="500"/>
        <end position="509"/>
    </location>
</feature>
<sequence>MLGSLLYVVGPVVLRFSVYSLLLLAVFSLATSSADNLAVVNRETDLSLVNIAENRPCYSDSARQSSCLKLNNGDTSDKIELRAHRESIAYFKQRDASWVALDLEGLFHIDRVALYFPEMETLGKNVDINLFHSPEPLNFQTHQELVKSQVPRVHVVEPHNGRMHEVTVNGVGRYVRLEAGSDTDRITLSELKVFAEPHEAPTIDARRLESAGAAVQGGEFAEGAGGVLAKPNAVPSPKYMLLKREAKGKEQVVGLELNRPDTDDIGSAIYFSRKEALGPLEEAESGVEVLASDASEEDLSSLSLVVKSDANNVTSSSSSSSVKHQMVPITPDPYPSGGLTHRLPALEGGQMGGPAEETWLIPVSRPILETTCLALMLFCLVVIVWSQCSTALLAVFAKLVGTSAKLVRSRWPFLIRNKGRGLDGHGLATPDRSREALNRELYDIHEQEAGGPMGSDWDGNRHVSCHNPSASSARRFSNPLSNLYHLSSVCGGGAPSTSSSRREHPDAHELPNAAGALNLTVSPLRPPSSIEMGLRPSALVEEEKVGSAVPPPFKAEVQADDGVVAAPAKPPLPSEATSAPCVPSSSRKEGRRGSGRGSRQPVPTVQFLWSSPLSCEASAGAHPHRGASVGVNDQFYPLETLDTQREYACLREAAAQRGKGVAVEYRVATEKELIALFGQHPERSRLLHLAAHGERDALILEDGFGNGQRMAVSDLKALIAKFGAHVQFAFLNSCDSVELGDALVEVGVRHVVCTRCKVGDKASAQFTRAFYGGLFGGKSVGDAFELAVHSLRASPERAVRREAANYALLPSPHSPAGKGDHSAVFFPLVPLSSQKDKEKEQQKEAETGSAMSKPMGERDGVTSSSRGERGDRDRAGGRGRGEGRHVGSVAVFGGRSRRDRERESRKSTKCTTGSSHGSEVAEAGGAGKRNCRRRESLRGVSLDAYGGTLSSSSSCQRRPGHMHGGGSAVGVFNQHRHRGGRSSTKIFSCIGQSRREAESLTAKRSVTDGHPAVFGKAGERESEREISIPLTASSGKKKEIEEDESLSPPLSHVRRPLIAVDIVGSPSATEEEVDEEDGRPSNVSLSLSVLSEDFEKPPNSHSAATNQPLLLSLPSSPELLTTQQSVQPQPLALPLSHTSPSCSEEDDSSDSNKTPSPTHSAASVNTPGRRPPSSPTFALPPRIESLPSPAVTLNAKDVTNTGVPAGPLLPVGGVRRVKTETPFEQPWLHRLPAPPEPFGRKLEVNSLVRQLVEWGRRAVLVCDGDRSKPRGSGKSALLQFTSRFCAVRDWFPAGVLFLDLENAQQQGGCGISEPDLLLGLLMRSLRRDPKLSLRGWSRNIDSVVHELVERGRGARRLLVIDSADRILASENGRRVLGHLLRDVDGLHILMAARVLRHVDLGHQQLHVCRLAQLDPLFAARLFLSRCRRPLHLADFLHTDDYDRLVQISASSSAASASAASASESPEDRSLIERAQRLSEMLKGAAAQTEKPAAAPAGTPQQQQMETAGGVQGSHPLQHHAAAARAKLEGLLAIHPLMGVIDGHAATITAVASLVCNETRSLYDLIPKAQLLIATAHGNISGAARHLAPSSVMPVSVASGSTGTGGGGRSVVGRETSAGATSVASFSSLSLSPAPCVNTSSSQDATAVTPVPGGPRGGGIAQGLPLQQQQVKEPTDREPVLSVSFSDFTPADPTRCCDMSLHHHHHHTDGSAVAGLPSETGGLTVRAPCKSHLEGLAWWGGYLLQSASEGAGGSRCSSSSVVPEGCSVEGGMEREEHEGVAMDEVTAAMEMELSFDGEEGEQEEKGSVRREETGMSRLKFGLEIGEATSESAGAWEEPVVLSGWEESMQTGPLRSPFPLSPPTLSASSFALLAEAAGRLRGTEKK</sequence>
<feature type="compositionally biased region" description="Basic and acidic residues" evidence="1">
    <location>
        <begin position="1017"/>
        <end position="1026"/>
    </location>
</feature>
<name>A0A0G4HFC8_9ALVE</name>
<feature type="region of interest" description="Disordered" evidence="1">
    <location>
        <begin position="1481"/>
        <end position="1518"/>
    </location>
</feature>
<dbReference type="SUPFAM" id="SSF49785">
    <property type="entry name" value="Galactose-binding domain-like"/>
    <property type="match status" value="1"/>
</dbReference>
<feature type="compositionally biased region" description="Basic and acidic residues" evidence="1">
    <location>
        <begin position="896"/>
        <end position="906"/>
    </location>
</feature>
<dbReference type="InterPro" id="IPR008979">
    <property type="entry name" value="Galactose-bd-like_sf"/>
</dbReference>
<gene>
    <name evidence="4" type="ORF">Cvel_994</name>
</gene>
<feature type="region of interest" description="Disordered" evidence="1">
    <location>
        <begin position="1121"/>
        <end position="1185"/>
    </location>
</feature>
<evidence type="ECO:0000313" key="4">
    <source>
        <dbReference type="EMBL" id="CEM42762.1"/>
    </source>
</evidence>
<keyword evidence="2" id="KW-0812">Transmembrane</keyword>
<dbReference type="Gene3D" id="2.60.120.260">
    <property type="entry name" value="Galactose-binding domain-like"/>
    <property type="match status" value="1"/>
</dbReference>
<evidence type="ECO:0000256" key="2">
    <source>
        <dbReference type="SAM" id="Phobius"/>
    </source>
</evidence>
<organism evidence="4">
    <name type="scientific">Chromera velia CCMP2878</name>
    <dbReference type="NCBI Taxonomy" id="1169474"/>
    <lineage>
        <taxon>Eukaryota</taxon>
        <taxon>Sar</taxon>
        <taxon>Alveolata</taxon>
        <taxon>Colpodellida</taxon>
        <taxon>Chromeraceae</taxon>
        <taxon>Chromera</taxon>
    </lineage>
</organism>
<dbReference type="VEuPathDB" id="CryptoDB:Cvel_994"/>
<evidence type="ECO:0000256" key="1">
    <source>
        <dbReference type="SAM" id="MobiDB-lite"/>
    </source>
</evidence>
<dbReference type="InterPro" id="IPR024983">
    <property type="entry name" value="CHAT_dom"/>
</dbReference>
<feature type="transmembrane region" description="Helical" evidence="2">
    <location>
        <begin position="6"/>
        <end position="27"/>
    </location>
</feature>
<feature type="region of interest" description="Disordered" evidence="1">
    <location>
        <begin position="831"/>
        <end position="1085"/>
    </location>
</feature>
<proteinExistence type="predicted"/>
<feature type="region of interest" description="Disordered" evidence="1">
    <location>
        <begin position="491"/>
        <end position="521"/>
    </location>
</feature>
<keyword evidence="2" id="KW-0472">Membrane</keyword>
<feature type="region of interest" description="Disordered" evidence="1">
    <location>
        <begin position="1638"/>
        <end position="1673"/>
    </location>
</feature>